<dbReference type="GO" id="GO:0004383">
    <property type="term" value="F:guanylate cyclase activity"/>
    <property type="evidence" value="ECO:0007669"/>
    <property type="project" value="UniProtKB-EC"/>
</dbReference>
<dbReference type="GO" id="GO:0070482">
    <property type="term" value="P:response to oxygen levels"/>
    <property type="evidence" value="ECO:0007669"/>
    <property type="project" value="TreeGrafter"/>
</dbReference>
<keyword evidence="2" id="KW-0547">Nucleotide-binding</keyword>
<dbReference type="GO" id="GO:0000166">
    <property type="term" value="F:nucleotide binding"/>
    <property type="evidence" value="ECO:0007669"/>
    <property type="project" value="UniProtKB-KW"/>
</dbReference>
<evidence type="ECO:0000256" key="2">
    <source>
        <dbReference type="ARBA" id="ARBA00022741"/>
    </source>
</evidence>
<keyword evidence="3" id="KW-0141">cGMP biosynthesis</keyword>
<dbReference type="EMBL" id="UYRV01109355">
    <property type="protein sequence ID" value="VDN25126.1"/>
    <property type="molecule type" value="Genomic_DNA"/>
</dbReference>
<reference evidence="5 6" key="1">
    <citation type="submission" date="2018-11" db="EMBL/GenBank/DDBJ databases">
        <authorList>
            <consortium name="Pathogen Informatics"/>
        </authorList>
    </citation>
    <scope>NUCLEOTIDE SEQUENCE [LARGE SCALE GENOMIC DNA]</scope>
</reference>
<organism evidence="5 6">
    <name type="scientific">Cylicostephanus goldi</name>
    <name type="common">Nematode worm</name>
    <dbReference type="NCBI Taxonomy" id="71465"/>
    <lineage>
        <taxon>Eukaryota</taxon>
        <taxon>Metazoa</taxon>
        <taxon>Ecdysozoa</taxon>
        <taxon>Nematoda</taxon>
        <taxon>Chromadorea</taxon>
        <taxon>Rhabditida</taxon>
        <taxon>Rhabditina</taxon>
        <taxon>Rhabditomorpha</taxon>
        <taxon>Strongyloidea</taxon>
        <taxon>Strongylidae</taxon>
        <taxon>Cylicostephanus</taxon>
    </lineage>
</organism>
<gene>
    <name evidence="5" type="ORF">CGOC_LOCUS10009</name>
</gene>
<dbReference type="Proteomes" id="UP000271889">
    <property type="component" value="Unassembled WGS sequence"/>
</dbReference>
<dbReference type="InterPro" id="IPR011645">
    <property type="entry name" value="HNOB_dom_associated"/>
</dbReference>
<sequence>MLIYICSPYVTSIPELMQFGMRLTAMPLHDATRDLILLNQQRLTDVEVNLQLEANNEQLESMAKELESEKIKTGLVVFFSRNYRGQIFDLQISF</sequence>
<keyword evidence="6" id="KW-1185">Reference proteome</keyword>
<evidence type="ECO:0000256" key="3">
    <source>
        <dbReference type="ARBA" id="ARBA00023293"/>
    </source>
</evidence>
<dbReference type="EC" id="4.6.1.2" evidence="1"/>
<dbReference type="OrthoDB" id="6127067at2759"/>
<feature type="domain" description="Haem NO binding associated" evidence="4">
    <location>
        <begin position="1"/>
        <end position="73"/>
    </location>
</feature>
<dbReference type="GO" id="GO:0008074">
    <property type="term" value="C:guanylate cyclase complex, soluble"/>
    <property type="evidence" value="ECO:0007669"/>
    <property type="project" value="TreeGrafter"/>
</dbReference>
<dbReference type="PANTHER" id="PTHR45655:SF13">
    <property type="entry name" value="SOLUBLE GUANYLATE CYCLASE GCY-32-RELATED"/>
    <property type="match status" value="1"/>
</dbReference>
<proteinExistence type="predicted"/>
<accession>A0A3P7Q3J9</accession>
<dbReference type="Pfam" id="PF07701">
    <property type="entry name" value="HNOBA"/>
    <property type="match status" value="1"/>
</dbReference>
<dbReference type="PANTHER" id="PTHR45655">
    <property type="entry name" value="GUANYLATE CYCLASE SOLUBLE SUBUNIT BETA-2"/>
    <property type="match status" value="1"/>
</dbReference>
<evidence type="ECO:0000313" key="5">
    <source>
        <dbReference type="EMBL" id="VDN25126.1"/>
    </source>
</evidence>
<evidence type="ECO:0000259" key="4">
    <source>
        <dbReference type="Pfam" id="PF07701"/>
    </source>
</evidence>
<evidence type="ECO:0000256" key="1">
    <source>
        <dbReference type="ARBA" id="ARBA00012202"/>
    </source>
</evidence>
<dbReference type="GO" id="GO:0019934">
    <property type="term" value="P:cGMP-mediated signaling"/>
    <property type="evidence" value="ECO:0007669"/>
    <property type="project" value="TreeGrafter"/>
</dbReference>
<dbReference type="AlphaFoldDB" id="A0A3P7Q3J9"/>
<evidence type="ECO:0000313" key="6">
    <source>
        <dbReference type="Proteomes" id="UP000271889"/>
    </source>
</evidence>
<name>A0A3P7Q3J9_CYLGO</name>
<protein>
    <recommendedName>
        <fullName evidence="1">guanylate cyclase</fullName>
        <ecNumber evidence="1">4.6.1.2</ecNumber>
    </recommendedName>
</protein>
<dbReference type="Gene3D" id="6.10.250.780">
    <property type="match status" value="1"/>
</dbReference>